<dbReference type="Proteomes" id="UP000070256">
    <property type="component" value="Unassembled WGS sequence"/>
</dbReference>
<evidence type="ECO:0000313" key="2">
    <source>
        <dbReference type="EMBL" id="KXB08291.1"/>
    </source>
</evidence>
<gene>
    <name evidence="2" type="ORF">AKJ58_00395</name>
</gene>
<evidence type="ECO:0000256" key="1">
    <source>
        <dbReference type="SAM" id="MobiDB-lite"/>
    </source>
</evidence>
<keyword evidence="3" id="KW-1185">Reference proteome</keyword>
<protein>
    <submittedName>
        <fullName evidence="2">Uncharacterized protein</fullName>
    </submittedName>
</protein>
<dbReference type="EMBL" id="LHYK01000004">
    <property type="protein sequence ID" value="KXB08291.1"/>
    <property type="molecule type" value="Genomic_DNA"/>
</dbReference>
<sequence length="60" mass="6473">MEIAGKRTQSPVDSGITSNPLSSCAPFGQVWNYSPEKDYFIGGVLERKGKGGFFEEKGSS</sequence>
<feature type="compositionally biased region" description="Polar residues" evidence="1">
    <location>
        <begin position="7"/>
        <end position="22"/>
    </location>
</feature>
<name>A0A133VPG0_9EURY</name>
<accession>A0A133VPG0</accession>
<proteinExistence type="predicted"/>
<reference evidence="2 3" key="1">
    <citation type="journal article" date="2016" name="Sci. Rep.">
        <title>Metabolic traits of an uncultured archaeal lineage -MSBL1- from brine pools of the Red Sea.</title>
        <authorList>
            <person name="Mwirichia R."/>
            <person name="Alam I."/>
            <person name="Rashid M."/>
            <person name="Vinu M."/>
            <person name="Ba-Alawi W."/>
            <person name="Anthony Kamau A."/>
            <person name="Kamanda Ngugi D."/>
            <person name="Goker M."/>
            <person name="Klenk H.P."/>
            <person name="Bajic V."/>
            <person name="Stingl U."/>
        </authorList>
    </citation>
    <scope>NUCLEOTIDE SEQUENCE [LARGE SCALE GENOMIC DNA]</scope>
    <source>
        <strain evidence="2">SCGC-AAA385D11</strain>
    </source>
</reference>
<feature type="region of interest" description="Disordered" evidence="1">
    <location>
        <begin position="1"/>
        <end position="23"/>
    </location>
</feature>
<evidence type="ECO:0000313" key="3">
    <source>
        <dbReference type="Proteomes" id="UP000070256"/>
    </source>
</evidence>
<dbReference type="AlphaFoldDB" id="A0A133VPG0"/>
<organism evidence="2 3">
    <name type="scientific">candidate division MSBL1 archaeon SCGC-AAA385D11</name>
    <dbReference type="NCBI Taxonomy" id="1698286"/>
    <lineage>
        <taxon>Archaea</taxon>
        <taxon>Methanobacteriati</taxon>
        <taxon>Methanobacteriota</taxon>
        <taxon>candidate division MSBL1</taxon>
    </lineage>
</organism>
<comment type="caution">
    <text evidence="2">The sequence shown here is derived from an EMBL/GenBank/DDBJ whole genome shotgun (WGS) entry which is preliminary data.</text>
</comment>